<evidence type="ECO:0000313" key="2">
    <source>
        <dbReference type="Proteomes" id="UP000297447"/>
    </source>
</evidence>
<organism evidence="1 2">
    <name type="scientific">Cryobacterium frigoriphilum</name>
    <dbReference type="NCBI Taxonomy" id="1259150"/>
    <lineage>
        <taxon>Bacteria</taxon>
        <taxon>Bacillati</taxon>
        <taxon>Actinomycetota</taxon>
        <taxon>Actinomycetes</taxon>
        <taxon>Micrococcales</taxon>
        <taxon>Microbacteriaceae</taxon>
        <taxon>Cryobacterium</taxon>
    </lineage>
</organism>
<dbReference type="AlphaFoldDB" id="A0A4R9A8S8"/>
<accession>A0A4R9A8S8</accession>
<keyword evidence="2" id="KW-1185">Reference proteome</keyword>
<gene>
    <name evidence="1" type="ORF">E3T55_04905</name>
</gene>
<dbReference type="EMBL" id="SOHE01000018">
    <property type="protein sequence ID" value="TFD54026.1"/>
    <property type="molecule type" value="Genomic_DNA"/>
</dbReference>
<dbReference type="OrthoDB" id="3173471at2"/>
<protein>
    <submittedName>
        <fullName evidence="1">Uncharacterized protein</fullName>
    </submittedName>
</protein>
<sequence>MPEPECNGDIYDPQGVFLARGDLVYRDYRSLLEYQGDYHRTDRGQWRRDIRRLGRLEDNDWHMHQFTDDDLAAPVELVSRIERRLRARGWLGVRGQVS</sequence>
<name>A0A4R9A8S8_9MICO</name>
<dbReference type="Gene3D" id="3.40.960.10">
    <property type="entry name" value="VSR Endonuclease"/>
    <property type="match status" value="1"/>
</dbReference>
<evidence type="ECO:0000313" key="1">
    <source>
        <dbReference type="EMBL" id="TFD54026.1"/>
    </source>
</evidence>
<comment type="caution">
    <text evidence="1">The sequence shown here is derived from an EMBL/GenBank/DDBJ whole genome shotgun (WGS) entry which is preliminary data.</text>
</comment>
<proteinExistence type="predicted"/>
<dbReference type="Proteomes" id="UP000297447">
    <property type="component" value="Unassembled WGS sequence"/>
</dbReference>
<dbReference type="RefSeq" id="WP_134518450.1">
    <property type="nucleotide sequence ID" value="NZ_SOHE01000018.1"/>
</dbReference>
<reference evidence="1 2" key="1">
    <citation type="submission" date="2019-03" db="EMBL/GenBank/DDBJ databases">
        <title>Genomics of glacier-inhabiting Cryobacterium strains.</title>
        <authorList>
            <person name="Liu Q."/>
            <person name="Xin Y.-H."/>
        </authorList>
    </citation>
    <scope>NUCLEOTIDE SEQUENCE [LARGE SCALE GENOMIC DNA]</scope>
    <source>
        <strain evidence="1 2">Hh14</strain>
    </source>
</reference>